<evidence type="ECO:0000256" key="14">
    <source>
        <dbReference type="ARBA" id="ARBA00022842"/>
    </source>
</evidence>
<evidence type="ECO:0000256" key="5">
    <source>
        <dbReference type="ARBA" id="ARBA00022475"/>
    </source>
</evidence>
<keyword evidence="5" id="KW-1003">Cell membrane</keyword>
<evidence type="ECO:0000256" key="8">
    <source>
        <dbReference type="ARBA" id="ARBA00022679"/>
    </source>
</evidence>
<evidence type="ECO:0000256" key="10">
    <source>
        <dbReference type="ARBA" id="ARBA00022723"/>
    </source>
</evidence>
<keyword evidence="17 24" id="KW-0472">Membrane</keyword>
<dbReference type="InterPro" id="IPR036945">
    <property type="entry name" value="DAGK_sf"/>
</dbReference>
<dbReference type="PROSITE" id="PS01069">
    <property type="entry name" value="DAGK_PROKAR"/>
    <property type="match status" value="1"/>
</dbReference>
<feature type="binding site" evidence="23">
    <location>
        <position position="84"/>
    </location>
    <ligand>
        <name>a divalent metal cation</name>
        <dbReference type="ChEBI" id="CHEBI:60240"/>
    </ligand>
</feature>
<comment type="caution">
    <text evidence="25">The sequence shown here is derived from an EMBL/GenBank/DDBJ whole genome shotgun (WGS) entry which is preliminary data.</text>
</comment>
<evidence type="ECO:0000256" key="16">
    <source>
        <dbReference type="ARBA" id="ARBA00023098"/>
    </source>
</evidence>
<keyword evidence="14 23" id="KW-0460">Magnesium</keyword>
<keyword evidence="16 24" id="KW-0443">Lipid metabolism</keyword>
<sequence>MTIKHNATKHNGMGPKRILKAYSCSIQGFKAALSHEAAFSQELLLTAVMLPIGLWAGNNGTERAILIGCLFLVLITELLNSAIEAVVDRIGPEHHELSGRAKDLGSAAVFLALLNGAVVWLLILCG</sequence>
<evidence type="ECO:0000256" key="22">
    <source>
        <dbReference type="PIRSR" id="PIRSR600829-3"/>
    </source>
</evidence>
<dbReference type="EMBL" id="MTKO01000097">
    <property type="protein sequence ID" value="RWX44333.1"/>
    <property type="molecule type" value="Genomic_DNA"/>
</dbReference>
<evidence type="ECO:0000256" key="9">
    <source>
        <dbReference type="ARBA" id="ARBA00022692"/>
    </source>
</evidence>
<keyword evidence="18" id="KW-0594">Phospholipid biosynthesis</keyword>
<name>A0A444IU28_9BACT</name>
<feature type="active site" description="Proton acceptor" evidence="20">
    <location>
        <position position="77"/>
    </location>
</feature>
<feature type="transmembrane region" description="Helical" evidence="24">
    <location>
        <begin position="107"/>
        <end position="125"/>
    </location>
</feature>
<gene>
    <name evidence="25" type="ORF">H206_01852</name>
</gene>
<feature type="binding site" evidence="22">
    <location>
        <position position="17"/>
    </location>
    <ligand>
        <name>ATP</name>
        <dbReference type="ChEBI" id="CHEBI:30616"/>
    </ligand>
</feature>
<evidence type="ECO:0000256" key="4">
    <source>
        <dbReference type="ARBA" id="ARBA00017575"/>
    </source>
</evidence>
<keyword evidence="11 22" id="KW-0547">Nucleotide-binding</keyword>
<keyword evidence="12 24" id="KW-0418">Kinase</keyword>
<accession>A0A444IU28</accession>
<keyword evidence="6" id="KW-0444">Lipid biosynthesis</keyword>
<feature type="binding site" evidence="21">
    <location>
        <position position="77"/>
    </location>
    <ligand>
        <name>substrate</name>
    </ligand>
</feature>
<reference evidence="25 26" key="1">
    <citation type="submission" date="2017-01" db="EMBL/GenBank/DDBJ databases">
        <title>The cable genome- insights into the physiology and evolution of filamentous bacteria capable of sulfide oxidation via long distance electron transfer.</title>
        <authorList>
            <person name="Schreiber L."/>
            <person name="Bjerg J.T."/>
            <person name="Boggild A."/>
            <person name="Van De Vossenberg J."/>
            <person name="Meysman F."/>
            <person name="Nielsen L.P."/>
            <person name="Schramm A."/>
            <person name="Kjeldsen K.U."/>
        </authorList>
    </citation>
    <scope>NUCLEOTIDE SEQUENCE [LARGE SCALE GENOMIC DNA]</scope>
    <source>
        <strain evidence="25">MCF</strain>
    </source>
</reference>
<feature type="binding site" evidence="21">
    <location>
        <position position="106"/>
    </location>
    <ligand>
        <name>substrate</name>
    </ligand>
</feature>
<feature type="binding site" evidence="23">
    <location>
        <position position="36"/>
    </location>
    <ligand>
        <name>a divalent metal cation</name>
        <dbReference type="ChEBI" id="CHEBI:60240"/>
    </ligand>
</feature>
<evidence type="ECO:0000313" key="25">
    <source>
        <dbReference type="EMBL" id="RWX44333.1"/>
    </source>
</evidence>
<keyword evidence="9 24" id="KW-0812">Transmembrane</keyword>
<keyword evidence="26" id="KW-1185">Reference proteome</keyword>
<comment type="function">
    <text evidence="24">Catalyzes the ATP-dependent phosphorylation of sn-l,2-diacylglycerol (DAG) to phosphatidic acid. Involved in the recycling of diacylglycerol produced as a by-product during membrane-derived oligosaccharide (MDO) biosynthesis.</text>
</comment>
<feature type="binding site" evidence="22">
    <location>
        <begin position="102"/>
        <end position="103"/>
    </location>
    <ligand>
        <name>ATP</name>
        <dbReference type="ChEBI" id="CHEBI:30616"/>
    </ligand>
</feature>
<evidence type="ECO:0000256" key="13">
    <source>
        <dbReference type="ARBA" id="ARBA00022840"/>
    </source>
</evidence>
<feature type="binding site" evidence="21">
    <location>
        <position position="17"/>
    </location>
    <ligand>
        <name>substrate</name>
    </ligand>
</feature>
<evidence type="ECO:0000313" key="26">
    <source>
        <dbReference type="Proteomes" id="UP000287853"/>
    </source>
</evidence>
<dbReference type="PANTHER" id="PTHR34299">
    <property type="entry name" value="DIACYLGLYCEROL KINASE"/>
    <property type="match status" value="1"/>
</dbReference>
<dbReference type="InterPro" id="IPR033718">
    <property type="entry name" value="DAGK_prok"/>
</dbReference>
<feature type="transmembrane region" description="Helical" evidence="24">
    <location>
        <begin position="64"/>
        <end position="87"/>
    </location>
</feature>
<evidence type="ECO:0000256" key="20">
    <source>
        <dbReference type="PIRSR" id="PIRSR600829-1"/>
    </source>
</evidence>
<dbReference type="Proteomes" id="UP000287853">
    <property type="component" value="Unassembled WGS sequence"/>
</dbReference>
<evidence type="ECO:0000256" key="7">
    <source>
        <dbReference type="ARBA" id="ARBA00022519"/>
    </source>
</evidence>
<evidence type="ECO:0000256" key="18">
    <source>
        <dbReference type="ARBA" id="ARBA00023209"/>
    </source>
</evidence>
<dbReference type="GO" id="GO:0004143">
    <property type="term" value="F:ATP-dependent diacylglycerol kinase activity"/>
    <property type="evidence" value="ECO:0007669"/>
    <property type="project" value="UniProtKB-EC"/>
</dbReference>
<evidence type="ECO:0000256" key="17">
    <source>
        <dbReference type="ARBA" id="ARBA00023136"/>
    </source>
</evidence>
<evidence type="ECO:0000256" key="2">
    <source>
        <dbReference type="ARBA" id="ARBA00005967"/>
    </source>
</evidence>
<dbReference type="InterPro" id="IPR000829">
    <property type="entry name" value="DAGK"/>
</dbReference>
<evidence type="ECO:0000256" key="1">
    <source>
        <dbReference type="ARBA" id="ARBA00004429"/>
    </source>
</evidence>
<dbReference type="GO" id="GO:0006654">
    <property type="term" value="P:phosphatidic acid biosynthetic process"/>
    <property type="evidence" value="ECO:0007669"/>
    <property type="project" value="InterPro"/>
</dbReference>
<feature type="binding site" evidence="21">
    <location>
        <position position="63"/>
    </location>
    <ligand>
        <name>substrate</name>
    </ligand>
</feature>
<comment type="catalytic activity">
    <reaction evidence="24">
        <text>a 1,2-diacyl-sn-glycerol + ATP = a 1,2-diacyl-sn-glycero-3-phosphate + ADP + H(+)</text>
        <dbReference type="Rhea" id="RHEA:10272"/>
        <dbReference type="ChEBI" id="CHEBI:15378"/>
        <dbReference type="ChEBI" id="CHEBI:17815"/>
        <dbReference type="ChEBI" id="CHEBI:30616"/>
        <dbReference type="ChEBI" id="CHEBI:58608"/>
        <dbReference type="ChEBI" id="CHEBI:456216"/>
        <dbReference type="EC" id="2.7.1.107"/>
    </reaction>
</comment>
<evidence type="ECO:0000256" key="19">
    <source>
        <dbReference type="ARBA" id="ARBA00023264"/>
    </source>
</evidence>
<dbReference type="CDD" id="cd14264">
    <property type="entry name" value="DAGK_IM"/>
    <property type="match status" value="1"/>
</dbReference>
<comment type="caution">
    <text evidence="24">Lacks conserved residue(s) required for the propagation of feature annotation.</text>
</comment>
<comment type="cofactor">
    <cofactor evidence="23">
        <name>Mg(2+)</name>
        <dbReference type="ChEBI" id="CHEBI:18420"/>
    </cofactor>
    <text evidence="23">Mn(2+), Zn(2+), Cd(2+) and Co(2+) support activity to lesser extents.</text>
</comment>
<organism evidence="25 26">
    <name type="scientific">Candidatus Electrothrix aarhusensis</name>
    <dbReference type="NCBI Taxonomy" id="1859131"/>
    <lineage>
        <taxon>Bacteria</taxon>
        <taxon>Pseudomonadati</taxon>
        <taxon>Thermodesulfobacteriota</taxon>
        <taxon>Desulfobulbia</taxon>
        <taxon>Desulfobulbales</taxon>
        <taxon>Desulfobulbaceae</taxon>
        <taxon>Candidatus Electrothrix</taxon>
    </lineage>
</organism>
<dbReference type="EC" id="2.7.1.107" evidence="3 24"/>
<feature type="binding site" evidence="22">
    <location>
        <position position="84"/>
    </location>
    <ligand>
        <name>ATP</name>
        <dbReference type="ChEBI" id="CHEBI:30616"/>
    </ligand>
</feature>
<keyword evidence="19 24" id="KW-1208">Phospholipid metabolism</keyword>
<keyword evidence="8 24" id="KW-0808">Transferase</keyword>
<evidence type="ECO:0000256" key="23">
    <source>
        <dbReference type="PIRSR" id="PIRSR600829-4"/>
    </source>
</evidence>
<evidence type="ECO:0000256" key="21">
    <source>
        <dbReference type="PIRSR" id="PIRSR600829-2"/>
    </source>
</evidence>
<protein>
    <recommendedName>
        <fullName evidence="4 24">Diacylglycerol kinase</fullName>
        <ecNumber evidence="3 24">2.7.1.107</ecNumber>
    </recommendedName>
</protein>
<evidence type="ECO:0000256" key="11">
    <source>
        <dbReference type="ARBA" id="ARBA00022741"/>
    </source>
</evidence>
<dbReference type="GO" id="GO:0046872">
    <property type="term" value="F:metal ion binding"/>
    <property type="evidence" value="ECO:0007669"/>
    <property type="project" value="UniProtKB-KW"/>
</dbReference>
<keyword evidence="10 23" id="KW-0479">Metal-binding</keyword>
<evidence type="ECO:0000256" key="6">
    <source>
        <dbReference type="ARBA" id="ARBA00022516"/>
    </source>
</evidence>
<keyword evidence="13 22" id="KW-0067">ATP-binding</keyword>
<evidence type="ECO:0000256" key="24">
    <source>
        <dbReference type="RuleBase" id="RU363065"/>
    </source>
</evidence>
<comment type="similarity">
    <text evidence="2 24">Belongs to the bacterial diacylglycerol kinase family.</text>
</comment>
<dbReference type="GO" id="GO:0005886">
    <property type="term" value="C:plasma membrane"/>
    <property type="evidence" value="ECO:0007669"/>
    <property type="project" value="UniProtKB-SubCell"/>
</dbReference>
<dbReference type="GO" id="GO:0005524">
    <property type="term" value="F:ATP binding"/>
    <property type="evidence" value="ECO:0007669"/>
    <property type="project" value="UniProtKB-KW"/>
</dbReference>
<keyword evidence="7" id="KW-0997">Cell inner membrane</keyword>
<evidence type="ECO:0000256" key="3">
    <source>
        <dbReference type="ARBA" id="ARBA00012133"/>
    </source>
</evidence>
<dbReference type="AlphaFoldDB" id="A0A444IU28"/>
<dbReference type="PANTHER" id="PTHR34299:SF1">
    <property type="entry name" value="DIACYLGLYCEROL KINASE"/>
    <property type="match status" value="1"/>
</dbReference>
<evidence type="ECO:0000256" key="12">
    <source>
        <dbReference type="ARBA" id="ARBA00022777"/>
    </source>
</evidence>
<keyword evidence="15 24" id="KW-1133">Transmembrane helix</keyword>
<evidence type="ECO:0000256" key="15">
    <source>
        <dbReference type="ARBA" id="ARBA00022989"/>
    </source>
</evidence>
<feature type="binding site" evidence="21">
    <location>
        <begin position="38"/>
        <end position="42"/>
    </location>
    <ligand>
        <name>substrate</name>
    </ligand>
</feature>
<feature type="binding site" evidence="22">
    <location>
        <begin position="93"/>
        <end position="95"/>
    </location>
    <ligand>
        <name>ATP</name>
        <dbReference type="ChEBI" id="CHEBI:30616"/>
    </ligand>
</feature>
<dbReference type="Pfam" id="PF01219">
    <property type="entry name" value="DAGK_prokar"/>
    <property type="match status" value="1"/>
</dbReference>
<comment type="subcellular location">
    <subcellularLocation>
        <location evidence="1">Cell inner membrane</location>
        <topology evidence="1">Multi-pass membrane protein</topology>
    </subcellularLocation>
</comment>
<proteinExistence type="inferred from homology"/>
<dbReference type="Gene3D" id="1.10.287.3610">
    <property type="match status" value="1"/>
</dbReference>
<feature type="binding site" evidence="22">
    <location>
        <position position="36"/>
    </location>
    <ligand>
        <name>ATP</name>
        <dbReference type="ChEBI" id="CHEBI:30616"/>
    </ligand>
</feature>